<evidence type="ECO:0000313" key="1">
    <source>
        <dbReference type="EMBL" id="OQV25606.1"/>
    </source>
</evidence>
<proteinExistence type="predicted"/>
<dbReference type="OrthoDB" id="416741at2759"/>
<accession>A0A1W0XDQ3</accession>
<sequence>MRYVATAESEGKVAPLQNLAQSAVHIAHRASVHIAHIASARSDAFRDFQKIFTERVYQDKLLERAKKENIICALGTGAGKTYIAAVSVPLVEHQSAALTRLTGMPIEKYCGSVGVDGLESTGTYRGVLWMSNLVMVHALFL</sequence>
<gene>
    <name evidence="1" type="ORF">BV898_00542</name>
</gene>
<dbReference type="Gene3D" id="3.40.50.300">
    <property type="entry name" value="P-loop containing nucleotide triphosphate hydrolases"/>
    <property type="match status" value="1"/>
</dbReference>
<dbReference type="AlphaFoldDB" id="A0A1W0XDQ3"/>
<protein>
    <submittedName>
        <fullName evidence="1">Uncharacterized protein</fullName>
    </submittedName>
</protein>
<dbReference type="InterPro" id="IPR027417">
    <property type="entry name" value="P-loop_NTPase"/>
</dbReference>
<evidence type="ECO:0000313" key="2">
    <source>
        <dbReference type="Proteomes" id="UP000192578"/>
    </source>
</evidence>
<name>A0A1W0XDQ3_HYPEX</name>
<dbReference type="EMBL" id="MTYJ01000002">
    <property type="protein sequence ID" value="OQV25606.1"/>
    <property type="molecule type" value="Genomic_DNA"/>
</dbReference>
<keyword evidence="2" id="KW-1185">Reference proteome</keyword>
<dbReference type="Proteomes" id="UP000192578">
    <property type="component" value="Unassembled WGS sequence"/>
</dbReference>
<reference evidence="2" key="1">
    <citation type="submission" date="2017-01" db="EMBL/GenBank/DDBJ databases">
        <title>Comparative genomics of anhydrobiosis in the tardigrade Hypsibius dujardini.</title>
        <authorList>
            <person name="Yoshida Y."/>
            <person name="Koutsovoulos G."/>
            <person name="Laetsch D."/>
            <person name="Stevens L."/>
            <person name="Kumar S."/>
            <person name="Horikawa D."/>
            <person name="Ishino K."/>
            <person name="Komine S."/>
            <person name="Tomita M."/>
            <person name="Blaxter M."/>
            <person name="Arakawa K."/>
        </authorList>
    </citation>
    <scope>NUCLEOTIDE SEQUENCE [LARGE SCALE GENOMIC DNA]</scope>
    <source>
        <strain evidence="2">Z151</strain>
    </source>
</reference>
<organism evidence="1 2">
    <name type="scientific">Hypsibius exemplaris</name>
    <name type="common">Freshwater tardigrade</name>
    <dbReference type="NCBI Taxonomy" id="2072580"/>
    <lineage>
        <taxon>Eukaryota</taxon>
        <taxon>Metazoa</taxon>
        <taxon>Ecdysozoa</taxon>
        <taxon>Tardigrada</taxon>
        <taxon>Eutardigrada</taxon>
        <taxon>Parachela</taxon>
        <taxon>Hypsibioidea</taxon>
        <taxon>Hypsibiidae</taxon>
        <taxon>Hypsibius</taxon>
    </lineage>
</organism>
<comment type="caution">
    <text evidence="1">The sequence shown here is derived from an EMBL/GenBank/DDBJ whole genome shotgun (WGS) entry which is preliminary data.</text>
</comment>